<dbReference type="InterPro" id="IPR033897">
    <property type="entry name" value="SRF-like_MADS-box"/>
</dbReference>
<dbReference type="AlphaFoldDB" id="R0FH89"/>
<dbReference type="GO" id="GO:0005634">
    <property type="term" value="C:nucleus"/>
    <property type="evidence" value="ECO:0007669"/>
    <property type="project" value="UniProtKB-SubCell"/>
</dbReference>
<dbReference type="Pfam" id="PF00319">
    <property type="entry name" value="SRF-TF"/>
    <property type="match status" value="1"/>
</dbReference>
<dbReference type="CDD" id="cd00266">
    <property type="entry name" value="MADS_SRF_like"/>
    <property type="match status" value="1"/>
</dbReference>
<keyword evidence="4" id="KW-0804">Transcription</keyword>
<keyword evidence="6" id="KW-0175">Coiled coil</keyword>
<keyword evidence="3" id="KW-0238">DNA-binding</keyword>
<evidence type="ECO:0000256" key="6">
    <source>
        <dbReference type="SAM" id="Coils"/>
    </source>
</evidence>
<feature type="coiled-coil region" evidence="6">
    <location>
        <begin position="86"/>
        <end position="113"/>
    </location>
</feature>
<evidence type="ECO:0000256" key="2">
    <source>
        <dbReference type="ARBA" id="ARBA00023015"/>
    </source>
</evidence>
<evidence type="ECO:0000313" key="9">
    <source>
        <dbReference type="Proteomes" id="UP000029121"/>
    </source>
</evidence>
<proteinExistence type="predicted"/>
<evidence type="ECO:0000256" key="1">
    <source>
        <dbReference type="ARBA" id="ARBA00004123"/>
    </source>
</evidence>
<evidence type="ECO:0000256" key="4">
    <source>
        <dbReference type="ARBA" id="ARBA00023163"/>
    </source>
</evidence>
<dbReference type="Gene3D" id="3.40.1810.10">
    <property type="entry name" value="Transcription factor, MADS-box"/>
    <property type="match status" value="1"/>
</dbReference>
<keyword evidence="2" id="KW-0805">Transcription regulation</keyword>
<dbReference type="PANTHER" id="PTHR11945:SF788">
    <property type="entry name" value="AGAMOUS-LIKE-34-RELATED"/>
    <property type="match status" value="1"/>
</dbReference>
<dbReference type="FunFam" id="3.40.1810.10:FF:000024">
    <property type="entry name" value="Agamous-like MADS-box protein AGL80"/>
    <property type="match status" value="1"/>
</dbReference>
<dbReference type="eggNOG" id="KOG0014">
    <property type="taxonomic scope" value="Eukaryota"/>
</dbReference>
<evidence type="ECO:0000313" key="8">
    <source>
        <dbReference type="EMBL" id="EOA21351.1"/>
    </source>
</evidence>
<dbReference type="InterPro" id="IPR036879">
    <property type="entry name" value="TF_MADSbox_sf"/>
</dbReference>
<reference evidence="9" key="1">
    <citation type="journal article" date="2013" name="Nat. Genet.">
        <title>The Capsella rubella genome and the genomic consequences of rapid mating system evolution.</title>
        <authorList>
            <person name="Slotte T."/>
            <person name="Hazzouri K.M."/>
            <person name="Agren J.A."/>
            <person name="Koenig D."/>
            <person name="Maumus F."/>
            <person name="Guo Y.L."/>
            <person name="Steige K."/>
            <person name="Platts A.E."/>
            <person name="Escobar J.S."/>
            <person name="Newman L.K."/>
            <person name="Wang W."/>
            <person name="Mandakova T."/>
            <person name="Vello E."/>
            <person name="Smith L.M."/>
            <person name="Henz S.R."/>
            <person name="Steffen J."/>
            <person name="Takuno S."/>
            <person name="Brandvain Y."/>
            <person name="Coop G."/>
            <person name="Andolfatto P."/>
            <person name="Hu T.T."/>
            <person name="Blanchette M."/>
            <person name="Clark R.M."/>
            <person name="Quesneville H."/>
            <person name="Nordborg M."/>
            <person name="Gaut B.S."/>
            <person name="Lysak M.A."/>
            <person name="Jenkins J."/>
            <person name="Grimwood J."/>
            <person name="Chapman J."/>
            <person name="Prochnik S."/>
            <person name="Shu S."/>
            <person name="Rokhsar D."/>
            <person name="Schmutz J."/>
            <person name="Weigel D."/>
            <person name="Wright S.I."/>
        </authorList>
    </citation>
    <scope>NUCLEOTIDE SEQUENCE [LARGE SCALE GENOMIC DNA]</scope>
    <source>
        <strain evidence="9">cv. Monte Gargano</strain>
    </source>
</reference>
<evidence type="ECO:0000256" key="5">
    <source>
        <dbReference type="ARBA" id="ARBA00023242"/>
    </source>
</evidence>
<organism evidence="8 9">
    <name type="scientific">Capsella rubella</name>
    <dbReference type="NCBI Taxonomy" id="81985"/>
    <lineage>
        <taxon>Eukaryota</taxon>
        <taxon>Viridiplantae</taxon>
        <taxon>Streptophyta</taxon>
        <taxon>Embryophyta</taxon>
        <taxon>Tracheophyta</taxon>
        <taxon>Spermatophyta</taxon>
        <taxon>Magnoliopsida</taxon>
        <taxon>eudicotyledons</taxon>
        <taxon>Gunneridae</taxon>
        <taxon>Pentapetalae</taxon>
        <taxon>rosids</taxon>
        <taxon>malvids</taxon>
        <taxon>Brassicales</taxon>
        <taxon>Brassicaceae</taxon>
        <taxon>Camelineae</taxon>
        <taxon>Capsella</taxon>
    </lineage>
</organism>
<comment type="subcellular location">
    <subcellularLocation>
        <location evidence="1">Nucleus</location>
    </subcellularLocation>
</comment>
<dbReference type="GO" id="GO:0000981">
    <property type="term" value="F:DNA-binding transcription factor activity, RNA polymerase II-specific"/>
    <property type="evidence" value="ECO:0007669"/>
    <property type="project" value="InterPro"/>
</dbReference>
<gene>
    <name evidence="8" type="ORF">CARUB_v10001714mg</name>
</gene>
<evidence type="ECO:0000256" key="3">
    <source>
        <dbReference type="ARBA" id="ARBA00023125"/>
    </source>
</evidence>
<dbReference type="GO" id="GO:0000978">
    <property type="term" value="F:RNA polymerase II cis-regulatory region sequence-specific DNA binding"/>
    <property type="evidence" value="ECO:0007669"/>
    <property type="project" value="TreeGrafter"/>
</dbReference>
<keyword evidence="9" id="KW-1185">Reference proteome</keyword>
<dbReference type="GO" id="GO:0045944">
    <property type="term" value="P:positive regulation of transcription by RNA polymerase II"/>
    <property type="evidence" value="ECO:0007669"/>
    <property type="project" value="InterPro"/>
</dbReference>
<name>R0FH89_9BRAS</name>
<dbReference type="SUPFAM" id="SSF55455">
    <property type="entry name" value="SRF-like"/>
    <property type="match status" value="1"/>
</dbReference>
<dbReference type="GO" id="GO:0046983">
    <property type="term" value="F:protein dimerization activity"/>
    <property type="evidence" value="ECO:0007669"/>
    <property type="project" value="InterPro"/>
</dbReference>
<protein>
    <recommendedName>
        <fullName evidence="7">MADS-box domain-containing protein</fullName>
    </recommendedName>
</protein>
<dbReference type="STRING" id="81985.R0FH89"/>
<accession>R0FH89</accession>
<dbReference type="Proteomes" id="UP000029121">
    <property type="component" value="Unassembled WGS sequence"/>
</dbReference>
<feature type="domain" description="MADS-box" evidence="7">
    <location>
        <begin position="1"/>
        <end position="48"/>
    </location>
</feature>
<dbReference type="InterPro" id="IPR002100">
    <property type="entry name" value="TF_MADSbox"/>
</dbReference>
<keyword evidence="5" id="KW-0539">Nucleus</keyword>
<evidence type="ECO:0000259" key="7">
    <source>
        <dbReference type="PROSITE" id="PS50066"/>
    </source>
</evidence>
<dbReference type="SMART" id="SM00432">
    <property type="entry name" value="MADS"/>
    <property type="match status" value="1"/>
</dbReference>
<sequence length="269" mass="31192">MERRMKYSLIEDEAARKVLFYERKREIIKKLSELSTLCGVKTCGVIYSPYNPELEAWPSREGAEGVITEFMEVPVAKRTERMVSQEAFLRERIASVQLQLQKLRAENRDFQIQNIMFGCLRGEIDMSNLGELDNQDLTSFIDKCIDKLICRAKHLRENGESSSPLSLLPPSRPLVVPDLDVVQVGDNDRENEIQNHQNLIQRQYDFLIEYYGQIPQKIHKFNLNMNVNMDLNFNSNSNRRMSLDLNLIPHAEEDEDVPSMEGSHPPTYN</sequence>
<dbReference type="PROSITE" id="PS50066">
    <property type="entry name" value="MADS_BOX_2"/>
    <property type="match status" value="1"/>
</dbReference>
<dbReference type="PANTHER" id="PTHR11945">
    <property type="entry name" value="MADS BOX PROTEIN"/>
    <property type="match status" value="1"/>
</dbReference>
<dbReference type="EMBL" id="KB870810">
    <property type="protein sequence ID" value="EOA21351.1"/>
    <property type="molecule type" value="Genomic_DNA"/>
</dbReference>